<evidence type="ECO:0000313" key="6">
    <source>
        <dbReference type="Proteomes" id="UP000298493"/>
    </source>
</evidence>
<dbReference type="InterPro" id="IPR014756">
    <property type="entry name" value="Ig_E-set"/>
</dbReference>
<organism evidence="5 6">
    <name type="scientific">Venturia nashicola</name>
    <dbReference type="NCBI Taxonomy" id="86259"/>
    <lineage>
        <taxon>Eukaryota</taxon>
        <taxon>Fungi</taxon>
        <taxon>Dikarya</taxon>
        <taxon>Ascomycota</taxon>
        <taxon>Pezizomycotina</taxon>
        <taxon>Dothideomycetes</taxon>
        <taxon>Pleosporomycetidae</taxon>
        <taxon>Venturiales</taxon>
        <taxon>Venturiaceae</taxon>
        <taxon>Venturia</taxon>
    </lineage>
</organism>
<feature type="domain" description="Glyoxal oxidase N-terminal" evidence="3">
    <location>
        <begin position="62"/>
        <end position="422"/>
    </location>
</feature>
<dbReference type="Gene3D" id="2.130.10.80">
    <property type="entry name" value="Galactose oxidase/kelch, beta-propeller"/>
    <property type="match status" value="1"/>
</dbReference>
<accession>A0A4Z1NUB5</accession>
<dbReference type="InterPro" id="IPR015202">
    <property type="entry name" value="GO-like_E_set"/>
</dbReference>
<keyword evidence="1 2" id="KW-0732">Signal</keyword>
<dbReference type="AlphaFoldDB" id="A0A4Z1NUB5"/>
<gene>
    <name evidence="5" type="ORF">E6O75_ATG09721</name>
</gene>
<feature type="domain" description="Galactose oxidase-like Early set" evidence="4">
    <location>
        <begin position="451"/>
        <end position="543"/>
    </location>
</feature>
<evidence type="ECO:0000256" key="1">
    <source>
        <dbReference type="ARBA" id="ARBA00022729"/>
    </source>
</evidence>
<dbReference type="Gene3D" id="2.60.40.10">
    <property type="entry name" value="Immunoglobulins"/>
    <property type="match status" value="1"/>
</dbReference>
<dbReference type="STRING" id="86259.A0A4Z1NUB5"/>
<dbReference type="PANTHER" id="PTHR32208:SF21">
    <property type="entry name" value="LOW QUALITY PROTEIN: ALDEHYDE OXIDASE GLOX-LIKE"/>
    <property type="match status" value="1"/>
</dbReference>
<dbReference type="InterPro" id="IPR037293">
    <property type="entry name" value="Gal_Oxidase_central_sf"/>
</dbReference>
<evidence type="ECO:0000259" key="4">
    <source>
        <dbReference type="Pfam" id="PF09118"/>
    </source>
</evidence>
<comment type="caution">
    <text evidence="5">The sequence shown here is derived from an EMBL/GenBank/DDBJ whole genome shotgun (WGS) entry which is preliminary data.</text>
</comment>
<dbReference type="EMBL" id="SNSC02000017">
    <property type="protein sequence ID" value="TID16955.1"/>
    <property type="molecule type" value="Genomic_DNA"/>
</dbReference>
<feature type="signal peptide" evidence="2">
    <location>
        <begin position="1"/>
        <end position="18"/>
    </location>
</feature>
<dbReference type="InterPro" id="IPR011043">
    <property type="entry name" value="Gal_Oxase/kelch_b-propeller"/>
</dbReference>
<sequence>MHFLKAFVFLLARPATSSVPTAPGAFSPSVYTGVPAMHAFCLPNSKCVFVDKVENFTFAHLSNGQYAYSVEYDPVTGTQVPLTLKSNAFCAAGVLLANGKYLLVGGNAPLPDVDPTVGDGFRSIRYLDHPADGSRDGAGWDEFKWQLDTPRWYPTTILLNNSMVLVVSGSRNGLDPRNSTNNNPTYEILNENGYPMGTSFPSKLLIENQPAFMYPIVFLLSDGLVLMCVSRNCVVHDPIANATVRALPVIPGAVRTYPNAGGSALLPLASFNNWKSDILICGGGNTQDLTSESDPTCVRIDPYDPAAQWQIDNMGQGRVMGNIVLHPNGNITIVNGANQGAEGYKLARYPVQDALAYKYQMPLGQRITKTARSSIPRLYHSVTFIDDQGLTHIAGSNPNEQPVLVPNDENPYPTEFRSEIYRTDCQLDQNAWNKRPRNVTVANTAWPTLATTGGASQKVTFWAPSRGSNLMVSLEYGGFSTHGLTMANRLIHLDYTGFIPNSKWGVQNISVTPPPNHNVTPRGWYRLWIVVDCVNSDATWIQIL</sequence>
<dbReference type="SUPFAM" id="SSF81296">
    <property type="entry name" value="E set domains"/>
    <property type="match status" value="1"/>
</dbReference>
<dbReference type="Proteomes" id="UP000298493">
    <property type="component" value="Unassembled WGS sequence"/>
</dbReference>
<dbReference type="SUPFAM" id="SSF50965">
    <property type="entry name" value="Galactose oxidase, central domain"/>
    <property type="match status" value="1"/>
</dbReference>
<dbReference type="PANTHER" id="PTHR32208">
    <property type="entry name" value="SECRETED PROTEIN-RELATED"/>
    <property type="match status" value="1"/>
</dbReference>
<name>A0A4Z1NUB5_9PEZI</name>
<protein>
    <submittedName>
        <fullName evidence="5">Carbohydrate-binding module family 18 protein</fullName>
    </submittedName>
</protein>
<dbReference type="InterPro" id="IPR009880">
    <property type="entry name" value="Glyoxal_oxidase_N"/>
</dbReference>
<evidence type="ECO:0000256" key="2">
    <source>
        <dbReference type="SAM" id="SignalP"/>
    </source>
</evidence>
<evidence type="ECO:0000313" key="5">
    <source>
        <dbReference type="EMBL" id="TID16955.1"/>
    </source>
</evidence>
<proteinExistence type="predicted"/>
<feature type="chain" id="PRO_5021296938" evidence="2">
    <location>
        <begin position="19"/>
        <end position="544"/>
    </location>
</feature>
<dbReference type="Pfam" id="PF07250">
    <property type="entry name" value="Glyoxal_oxid_N"/>
    <property type="match status" value="1"/>
</dbReference>
<keyword evidence="6" id="KW-1185">Reference proteome</keyword>
<dbReference type="Pfam" id="PF09118">
    <property type="entry name" value="GO-like_E_set"/>
    <property type="match status" value="1"/>
</dbReference>
<dbReference type="InterPro" id="IPR013783">
    <property type="entry name" value="Ig-like_fold"/>
</dbReference>
<evidence type="ECO:0000259" key="3">
    <source>
        <dbReference type="Pfam" id="PF07250"/>
    </source>
</evidence>
<reference evidence="5 6" key="1">
    <citation type="submission" date="2019-04" db="EMBL/GenBank/DDBJ databases">
        <title>High contiguity whole genome sequence and gene annotation resource for two Venturia nashicola isolates.</title>
        <authorList>
            <person name="Prokchorchik M."/>
            <person name="Won K."/>
            <person name="Lee Y."/>
            <person name="Choi E.D."/>
            <person name="Segonzac C."/>
            <person name="Sohn K.H."/>
        </authorList>
    </citation>
    <scope>NUCLEOTIDE SEQUENCE [LARGE SCALE GENOMIC DNA]</scope>
    <source>
        <strain evidence="5 6">PRI2</strain>
    </source>
</reference>